<dbReference type="EMBL" id="CABFNS010000651">
    <property type="protein sequence ID" value="VUC22590.1"/>
    <property type="molecule type" value="Genomic_DNA"/>
</dbReference>
<name>A0ABY6TXA9_BIOOC</name>
<keyword evidence="2" id="KW-1185">Reference proteome</keyword>
<dbReference type="Proteomes" id="UP000766486">
    <property type="component" value="Unassembled WGS sequence"/>
</dbReference>
<evidence type="ECO:0000313" key="2">
    <source>
        <dbReference type="Proteomes" id="UP000766486"/>
    </source>
</evidence>
<organism evidence="1 2">
    <name type="scientific">Bionectria ochroleuca</name>
    <name type="common">Gliocladium roseum</name>
    <dbReference type="NCBI Taxonomy" id="29856"/>
    <lineage>
        <taxon>Eukaryota</taxon>
        <taxon>Fungi</taxon>
        <taxon>Dikarya</taxon>
        <taxon>Ascomycota</taxon>
        <taxon>Pezizomycotina</taxon>
        <taxon>Sordariomycetes</taxon>
        <taxon>Hypocreomycetidae</taxon>
        <taxon>Hypocreales</taxon>
        <taxon>Bionectriaceae</taxon>
        <taxon>Clonostachys</taxon>
    </lineage>
</organism>
<comment type="caution">
    <text evidence="1">The sequence shown here is derived from an EMBL/GenBank/DDBJ whole genome shotgun (WGS) entry which is preliminary data.</text>
</comment>
<accession>A0ABY6TXA9</accession>
<proteinExistence type="predicted"/>
<sequence>MESSEDTSALIRPEGRLRILLTHLVPGKDRGEKLDFIRNITCQHLWKRDFDWTQERCYPHNDLFGLADRECFFLIHHFGHDHAAQDEDILVPLLWFQWTGESLIQSFEAPPPNMQRELQKWPFTWEGRKWHRIPKEPDGTYSPMNYRNLIRSYLRLGVPVSEDQIKFVREYPEHARWLKDHLEEHLWLMLEPYCDLGSDVENSNLDALSQGQ</sequence>
<evidence type="ECO:0008006" key="3">
    <source>
        <dbReference type="Google" id="ProtNLM"/>
    </source>
</evidence>
<gene>
    <name evidence="1" type="ORF">CLO192961_LOCUS89846</name>
</gene>
<reference evidence="1 2" key="1">
    <citation type="submission" date="2019-06" db="EMBL/GenBank/DDBJ databases">
        <authorList>
            <person name="Broberg M."/>
        </authorList>
    </citation>
    <scope>NUCLEOTIDE SEQUENCE [LARGE SCALE GENOMIC DNA]</scope>
</reference>
<evidence type="ECO:0000313" key="1">
    <source>
        <dbReference type="EMBL" id="VUC22590.1"/>
    </source>
</evidence>
<protein>
    <recommendedName>
        <fullName evidence="3">HNH nuclease domain-containing protein</fullName>
    </recommendedName>
</protein>